<sequence>MKPNQQKEIEADRLNFRDQTDDVVREVPATTDASEAVAAMTSHINKYDVPDELEEE</sequence>
<dbReference type="RefSeq" id="WP_013373210.1">
    <property type="nucleotide sequence ID" value="NZ_ALJV01000271.1"/>
</dbReference>
<protein>
    <submittedName>
        <fullName evidence="1">Uncharacterized protein</fullName>
    </submittedName>
</protein>
<evidence type="ECO:0000313" key="2">
    <source>
        <dbReference type="Proteomes" id="UP000254400"/>
    </source>
</evidence>
<reference evidence="1 2" key="1">
    <citation type="submission" date="2018-06" db="EMBL/GenBank/DDBJ databases">
        <authorList>
            <consortium name="Pathogen Informatics"/>
            <person name="Doyle S."/>
        </authorList>
    </citation>
    <scope>NUCLEOTIDE SEQUENCE [LARGE SCALE GENOMIC DNA]</scope>
    <source>
        <strain evidence="1 2">NCTC10343</strain>
    </source>
</reference>
<evidence type="ECO:0000313" key="1">
    <source>
        <dbReference type="EMBL" id="SUA71903.1"/>
    </source>
</evidence>
<gene>
    <name evidence="1" type="ORF">NCTC10343_04831</name>
</gene>
<dbReference type="Proteomes" id="UP000254400">
    <property type="component" value="Unassembled WGS sequence"/>
</dbReference>
<name>A0A378Y555_PAEPO</name>
<organism evidence="1 2">
    <name type="scientific">Paenibacillus polymyxa</name>
    <name type="common">Bacillus polymyxa</name>
    <dbReference type="NCBI Taxonomy" id="1406"/>
    <lineage>
        <taxon>Bacteria</taxon>
        <taxon>Bacillati</taxon>
        <taxon>Bacillota</taxon>
        <taxon>Bacilli</taxon>
        <taxon>Bacillales</taxon>
        <taxon>Paenibacillaceae</taxon>
        <taxon>Paenibacillus</taxon>
    </lineage>
</organism>
<dbReference type="EMBL" id="UGSC01000001">
    <property type="protein sequence ID" value="SUA71903.1"/>
    <property type="molecule type" value="Genomic_DNA"/>
</dbReference>
<dbReference type="AlphaFoldDB" id="A0A378Y555"/>
<accession>A0A378Y555</accession>
<dbReference type="GeneID" id="93348142"/>
<proteinExistence type="predicted"/>